<keyword evidence="1" id="KW-0472">Membrane</keyword>
<keyword evidence="1" id="KW-1133">Transmembrane helix</keyword>
<gene>
    <name evidence="3" type="ORF">HDF16_000501</name>
</gene>
<dbReference type="RefSeq" id="WP_184213573.1">
    <property type="nucleotide sequence ID" value="NZ_JACHIP010000001.1"/>
</dbReference>
<evidence type="ECO:0000259" key="2">
    <source>
        <dbReference type="Pfam" id="PF04892"/>
    </source>
</evidence>
<dbReference type="Proteomes" id="UP000540989">
    <property type="component" value="Unassembled WGS sequence"/>
</dbReference>
<evidence type="ECO:0000313" key="3">
    <source>
        <dbReference type="EMBL" id="MBB5055832.1"/>
    </source>
</evidence>
<dbReference type="AlphaFoldDB" id="A0A7W8E1V5"/>
<dbReference type="NCBIfam" id="NF037970">
    <property type="entry name" value="vanZ_1"/>
    <property type="match status" value="1"/>
</dbReference>
<accession>A0A7W8E1V5</accession>
<dbReference type="Pfam" id="PF04892">
    <property type="entry name" value="VanZ"/>
    <property type="match status" value="1"/>
</dbReference>
<organism evidence="3 4">
    <name type="scientific">Granulicella aggregans</name>
    <dbReference type="NCBI Taxonomy" id="474949"/>
    <lineage>
        <taxon>Bacteria</taxon>
        <taxon>Pseudomonadati</taxon>
        <taxon>Acidobacteriota</taxon>
        <taxon>Terriglobia</taxon>
        <taxon>Terriglobales</taxon>
        <taxon>Acidobacteriaceae</taxon>
        <taxon>Granulicella</taxon>
    </lineage>
</organism>
<keyword evidence="1" id="KW-0812">Transmembrane</keyword>
<evidence type="ECO:0000256" key="1">
    <source>
        <dbReference type="SAM" id="Phobius"/>
    </source>
</evidence>
<dbReference type="EMBL" id="JACHIP010000001">
    <property type="protein sequence ID" value="MBB5055832.1"/>
    <property type="molecule type" value="Genomic_DNA"/>
</dbReference>
<proteinExistence type="predicted"/>
<feature type="transmembrane region" description="Helical" evidence="1">
    <location>
        <begin position="114"/>
        <end position="130"/>
    </location>
</feature>
<protein>
    <submittedName>
        <fullName evidence="3">VanZ family protein</fullName>
    </submittedName>
</protein>
<dbReference type="InterPro" id="IPR006976">
    <property type="entry name" value="VanZ-like"/>
</dbReference>
<evidence type="ECO:0000313" key="4">
    <source>
        <dbReference type="Proteomes" id="UP000540989"/>
    </source>
</evidence>
<reference evidence="3 4" key="1">
    <citation type="submission" date="2020-08" db="EMBL/GenBank/DDBJ databases">
        <title>Genomic Encyclopedia of Type Strains, Phase IV (KMG-V): Genome sequencing to study the core and pangenomes of soil and plant-associated prokaryotes.</title>
        <authorList>
            <person name="Whitman W."/>
        </authorList>
    </citation>
    <scope>NUCLEOTIDE SEQUENCE [LARGE SCALE GENOMIC DNA]</scope>
    <source>
        <strain evidence="3 4">M8UP14</strain>
    </source>
</reference>
<name>A0A7W8E1V5_9BACT</name>
<feature type="transmembrane region" description="Helical" evidence="1">
    <location>
        <begin position="150"/>
        <end position="169"/>
    </location>
</feature>
<keyword evidence="4" id="KW-1185">Reference proteome</keyword>
<feature type="transmembrane region" description="Helical" evidence="1">
    <location>
        <begin position="83"/>
        <end position="102"/>
    </location>
</feature>
<feature type="domain" description="VanZ-like" evidence="2">
    <location>
        <begin position="60"/>
        <end position="162"/>
    </location>
</feature>
<sequence length="180" mass="20054">MPTVFVHRPTAESLERIGSVRRFLKIWTPALAGVAIIATESTPTFSAANTSSWLRPIAERFFGHISTPAWEEVNHLLRKTGHFSFYGLLCVLFVRGWLLTFARNPSIRTSVWRRRSWAAGVLSIFLVASADELHQSFLPSRTGLFSDVLLDTAGGLVLSTVAMGIGWWLRRSRVGEVLTA</sequence>
<comment type="caution">
    <text evidence="3">The sequence shown here is derived from an EMBL/GenBank/DDBJ whole genome shotgun (WGS) entry which is preliminary data.</text>
</comment>